<accession>Q2LSQ0</accession>
<dbReference type="eggNOG" id="ENOG5033MBY">
    <property type="taxonomic scope" value="Bacteria"/>
</dbReference>
<sequence>MWMSSSRGFLENNRMSQCRIVFLVLLVAAVVGCGSIKGYVDIAREQGLSKEYARVLNLWTRSETVYSQFETRIHVTATYRSQEFARAYIKEYERIYLSSGEGQRYPSLTEPDPGNREFILYACTPEKDSNDFDKRDSIWKVYLLDERGNRIEPVDVRRIRKNTPVIESFFPYVNPYYGVAYTIRFPVSQHVGEAGGASPEKPLKLMITGVLGKVELAWN</sequence>
<reference evidence="1 2" key="1">
    <citation type="journal article" date="2007" name="Proc. Natl. Acad. Sci. U.S.A.">
        <title>The genome of Syntrophus aciditrophicus: life at the thermodynamic limit of microbial growth.</title>
        <authorList>
            <person name="McInerney M.J."/>
            <person name="Rohlin L."/>
            <person name="Mouttaki H."/>
            <person name="Kim U."/>
            <person name="Krupp R.S."/>
            <person name="Rios-Hernandez L."/>
            <person name="Sieber J."/>
            <person name="Struchtemeyer C.G."/>
            <person name="Bhattacharyya A."/>
            <person name="Campbell J.W."/>
            <person name="Gunsalus R.P."/>
        </authorList>
    </citation>
    <scope>NUCLEOTIDE SEQUENCE [LARGE SCALE GENOMIC DNA]</scope>
    <source>
        <strain evidence="1 2">SB</strain>
    </source>
</reference>
<dbReference type="EMBL" id="CP000252">
    <property type="protein sequence ID" value="ABC77109.1"/>
    <property type="molecule type" value="Genomic_DNA"/>
</dbReference>
<keyword evidence="2" id="KW-1185">Reference proteome</keyword>
<gene>
    <name evidence="1" type="ORF">SYN_00425</name>
</gene>
<dbReference type="AlphaFoldDB" id="Q2LSQ0"/>
<dbReference type="PROSITE" id="PS51257">
    <property type="entry name" value="PROKAR_LIPOPROTEIN"/>
    <property type="match status" value="1"/>
</dbReference>
<evidence type="ECO:0000313" key="1">
    <source>
        <dbReference type="EMBL" id="ABC77109.1"/>
    </source>
</evidence>
<organism evidence="1 2">
    <name type="scientific">Syntrophus aciditrophicus (strain SB)</name>
    <dbReference type="NCBI Taxonomy" id="56780"/>
    <lineage>
        <taxon>Bacteria</taxon>
        <taxon>Pseudomonadati</taxon>
        <taxon>Thermodesulfobacteriota</taxon>
        <taxon>Syntrophia</taxon>
        <taxon>Syntrophales</taxon>
        <taxon>Syntrophaceae</taxon>
        <taxon>Syntrophus</taxon>
    </lineage>
</organism>
<dbReference type="HOGENOM" id="CLU_1260930_0_0_7"/>
<name>Q2LSQ0_SYNAS</name>
<evidence type="ECO:0000313" key="2">
    <source>
        <dbReference type="Proteomes" id="UP000001933"/>
    </source>
</evidence>
<dbReference type="Proteomes" id="UP000001933">
    <property type="component" value="Chromosome"/>
</dbReference>
<protein>
    <submittedName>
        <fullName evidence="1">Hypothetical membrane protein</fullName>
    </submittedName>
</protein>
<proteinExistence type="predicted"/>
<dbReference type="InParanoid" id="Q2LSQ0"/>
<dbReference type="KEGG" id="sat:SYN_00425"/>